<dbReference type="WBParaSite" id="PS1159_v2.g21880.t1">
    <property type="protein sequence ID" value="PS1159_v2.g21880.t1"/>
    <property type="gene ID" value="PS1159_v2.g21880"/>
</dbReference>
<evidence type="ECO:0000313" key="1">
    <source>
        <dbReference type="Proteomes" id="UP000887580"/>
    </source>
</evidence>
<dbReference type="Proteomes" id="UP000887580">
    <property type="component" value="Unplaced"/>
</dbReference>
<name>A0AC35FX88_9BILA</name>
<proteinExistence type="predicted"/>
<reference evidence="2" key="1">
    <citation type="submission" date="2022-11" db="UniProtKB">
        <authorList>
            <consortium name="WormBaseParasite"/>
        </authorList>
    </citation>
    <scope>IDENTIFICATION</scope>
</reference>
<protein>
    <submittedName>
        <fullName evidence="2">HOOK N-terminal domain-containing protein</fullName>
    </submittedName>
</protein>
<sequence length="1220" mass="140178">MCFQVSAHELNKILLLLLGCAVQSEQKEHFINRIRCMRTELQAAIVEEIQKITEDSGHLLEIQSLEILPDDHRFLTVLDYLERIMKERDDYANGILEMAQNRTTTDLDEYENVSNGTTTSSSSTNGDCPSTTVLNGNGKMYKEVQYVTRSPSPSTQERHGGIENAELKQQLRRLKYDLEHKEECINICQEELQSRDEEIAKLKSERQKLISDAYAAKDLAEENEHLQEQILGLRKLEVENEQLKSKISQLSYYKNMSSRFEHDNKILQESLQMAEDQLQETKKRLEVVSEMEHKLHDSQIALKAANDEISKERDRIDELLIENGKLRREVKDHSYKRLDLERHLEAMEEFSTPNESFNDSLQSQLDVHNRSAILELKLENQKLQKQLEDSSKPGEMFELKEELAAAERKAEEKLSEIKKLVVELENAQDAKNRAETRLSSIRIEHESLTQTLNETRRQLSAVQSDLTIRKEDEILQKRVRELEQTVTSKDESVLTLEEEKKRIETQLEKTKQKQKESRHELDTLKDEYANLETTLAATERSKKTLEAERNSLKARVESLEDKCDQLNVKLVNYENLERRYANSENLLIEKSNKIADLEAENRTTKQQSELEMKKAQRLREDLVSEKCRIGDLLSRLRTVCNSIRSNGGKLNNAEELMSDDEKLIDIIDDVIMQALNAARREADALRLQQQLQIAELDDLKKDIEKLRRAEGELNESDDKVKELVMENKNIKEQVTLLQERLRKLQVEDSAKASELQAIKRDMEEIHNKNTNNSRHSPEIAKLQVQLRNAQLQEELHREDNVNLRKQIETAIKVKTEYEKKLNSLQATQDALIADYNRLENLHHLLGADYDRTKVELMQLKQRIKVERMNGSELSTREKMHIEATLRNEREESQKILREAENEISRLQKELSDFRRENCAMLRNTDERSDELRRLRVAECSQKSTINSLNGTIQQLNHNQELHERSLNDKDTFHALQRDLQEQLVTLRRNKEKLEEKIMDQYKSMDSRKIKEKQTLMKRAAKALMPKATTRKAIQAPPPNGSTTEDSSIDETHGSFVSPPPPAAAVAALPTTTTSASSSNGQSSSSQTTITSHSATTQPIIKPETDSAVHRFFRRSSLLRRTNPLPRRSNEPSLSSLPTTTSAPINNNNLNTALPPLSPKNNNNQYASLRIKNNPIISSQLLQSPNGVGCCGLPQRRAPIAAIDDEIGIIKGRPSSAYENA</sequence>
<accession>A0AC35FX88</accession>
<organism evidence="1 2">
    <name type="scientific">Panagrolaimus sp. PS1159</name>
    <dbReference type="NCBI Taxonomy" id="55785"/>
    <lineage>
        <taxon>Eukaryota</taxon>
        <taxon>Metazoa</taxon>
        <taxon>Ecdysozoa</taxon>
        <taxon>Nematoda</taxon>
        <taxon>Chromadorea</taxon>
        <taxon>Rhabditida</taxon>
        <taxon>Tylenchina</taxon>
        <taxon>Panagrolaimomorpha</taxon>
        <taxon>Panagrolaimoidea</taxon>
        <taxon>Panagrolaimidae</taxon>
        <taxon>Panagrolaimus</taxon>
    </lineage>
</organism>
<evidence type="ECO:0000313" key="2">
    <source>
        <dbReference type="WBParaSite" id="PS1159_v2.g21880.t1"/>
    </source>
</evidence>